<dbReference type="OrthoDB" id="361283at2759"/>
<comment type="subcellular location">
    <subcellularLocation>
        <location evidence="1">Nucleus envelope</location>
    </subcellularLocation>
</comment>
<dbReference type="PANTHER" id="PTHR23019">
    <property type="entry name" value="NUCLEAR PORE MEMBRANE GLYCOPROTEIN GP210-RELATED"/>
    <property type="match status" value="1"/>
</dbReference>
<dbReference type="Pfam" id="PF22957">
    <property type="entry name" value="NUP210_Ig"/>
    <property type="match status" value="1"/>
</dbReference>
<evidence type="ECO:0000259" key="9">
    <source>
        <dbReference type="Pfam" id="PF22967"/>
    </source>
</evidence>
<dbReference type="InterPro" id="IPR055097">
    <property type="entry name" value="Ig_NUP210_2nd"/>
</dbReference>
<feature type="domain" description="NUP210 Ig-like" evidence="11">
    <location>
        <begin position="1478"/>
        <end position="1555"/>
    </location>
</feature>
<dbReference type="InterPro" id="IPR057586">
    <property type="entry name" value="Ig_NUP210_16th"/>
</dbReference>
<feature type="domain" description="NUP210 fourth Ig-like" evidence="12">
    <location>
        <begin position="1026"/>
        <end position="1097"/>
    </location>
</feature>
<name>A0A7R8ZN11_9CRUS</name>
<dbReference type="Pfam" id="PF22962">
    <property type="entry name" value="Ig_NUP210_7th"/>
    <property type="match status" value="1"/>
</dbReference>
<keyword evidence="5" id="KW-0472">Membrane</keyword>
<evidence type="ECO:0000256" key="5">
    <source>
        <dbReference type="SAM" id="Phobius"/>
    </source>
</evidence>
<reference evidence="15" key="1">
    <citation type="submission" date="2020-11" db="EMBL/GenBank/DDBJ databases">
        <authorList>
            <person name="Tran Van P."/>
        </authorList>
    </citation>
    <scope>NUCLEOTIDE SEQUENCE</scope>
</reference>
<evidence type="ECO:0000259" key="12">
    <source>
        <dbReference type="Pfam" id="PF24991"/>
    </source>
</evidence>
<comment type="similarity">
    <text evidence="2">Belongs to the nucleoporin interacting component (NIC) family.</text>
</comment>
<dbReference type="GO" id="GO:0005643">
    <property type="term" value="C:nuclear pore"/>
    <property type="evidence" value="ECO:0007669"/>
    <property type="project" value="InterPro"/>
</dbReference>
<feature type="domain" description="NUP210 Ig-like" evidence="14">
    <location>
        <begin position="1747"/>
        <end position="1838"/>
    </location>
</feature>
<evidence type="ECO:0000256" key="1">
    <source>
        <dbReference type="ARBA" id="ARBA00004259"/>
    </source>
</evidence>
<dbReference type="InterPro" id="IPR055095">
    <property type="entry name" value="NUP210_Ig_C"/>
</dbReference>
<dbReference type="Pfam" id="PF22967">
    <property type="entry name" value="Ig_NUP210_1st"/>
    <property type="match status" value="1"/>
</dbReference>
<dbReference type="InterPro" id="IPR056899">
    <property type="entry name" value="Ig_NUP210_9th"/>
</dbReference>
<keyword evidence="5" id="KW-0812">Transmembrane</keyword>
<feature type="domain" description="NUP210 Ig-like" evidence="10">
    <location>
        <begin position="812"/>
        <end position="919"/>
    </location>
</feature>
<evidence type="ECO:0000256" key="3">
    <source>
        <dbReference type="ARBA" id="ARBA00023242"/>
    </source>
</evidence>
<evidence type="ECO:0000256" key="4">
    <source>
        <dbReference type="SAM" id="MobiDB-lite"/>
    </source>
</evidence>
<feature type="domain" description="NUP210 Ig-like" evidence="9">
    <location>
        <begin position="713"/>
        <end position="802"/>
    </location>
</feature>
<dbReference type="Pfam" id="PF25354">
    <property type="entry name" value="Ig_NUP210_16th"/>
    <property type="match status" value="1"/>
</dbReference>
<dbReference type="InterPro" id="IPR007231">
    <property type="entry name" value="Nucleoporin_int_Nup93/Nic96"/>
</dbReference>
<evidence type="ECO:0000259" key="10">
    <source>
        <dbReference type="Pfam" id="PF22969"/>
    </source>
</evidence>
<evidence type="ECO:0000259" key="6">
    <source>
        <dbReference type="Pfam" id="PF22957"/>
    </source>
</evidence>
<feature type="compositionally biased region" description="Polar residues" evidence="4">
    <location>
        <begin position="2461"/>
        <end position="2492"/>
    </location>
</feature>
<evidence type="ECO:0000256" key="2">
    <source>
        <dbReference type="ARBA" id="ARBA00010186"/>
    </source>
</evidence>
<evidence type="ECO:0000259" key="8">
    <source>
        <dbReference type="Pfam" id="PF22962"/>
    </source>
</evidence>
<feature type="domain" description="NUP210 Ig-like" evidence="8">
    <location>
        <begin position="1225"/>
        <end position="1332"/>
    </location>
</feature>
<dbReference type="PANTHER" id="PTHR23019:SF0">
    <property type="entry name" value="NUCLEAR PORE MEMBRANE GLYCOPROTEIN 210"/>
    <property type="match status" value="1"/>
</dbReference>
<feature type="domain" description="NUP210 Ig-like" evidence="13">
    <location>
        <begin position="2062"/>
        <end position="2123"/>
    </location>
</feature>
<evidence type="ECO:0000259" key="7">
    <source>
        <dbReference type="Pfam" id="PF22959"/>
    </source>
</evidence>
<dbReference type="Pfam" id="PF22959">
    <property type="entry name" value="Ig_NUP210_15th"/>
    <property type="match status" value="1"/>
</dbReference>
<evidence type="ECO:0000259" key="13">
    <source>
        <dbReference type="Pfam" id="PF25354"/>
    </source>
</evidence>
<dbReference type="Pfam" id="PF22969">
    <property type="entry name" value="Ig_NUP210_2nd"/>
    <property type="match status" value="1"/>
</dbReference>
<evidence type="ECO:0000313" key="15">
    <source>
        <dbReference type="EMBL" id="CAD7225415.1"/>
    </source>
</evidence>
<dbReference type="Pfam" id="PF04097">
    <property type="entry name" value="Nic96"/>
    <property type="match status" value="1"/>
</dbReference>
<proteinExistence type="inferred from homology"/>
<feature type="region of interest" description="Disordered" evidence="4">
    <location>
        <begin position="2461"/>
        <end position="2518"/>
    </location>
</feature>
<dbReference type="InterPro" id="IPR055096">
    <property type="entry name" value="Ig_NUP210_1st"/>
</dbReference>
<dbReference type="Pfam" id="PF24991">
    <property type="entry name" value="Ig_NUP210_4th"/>
    <property type="match status" value="1"/>
</dbReference>
<keyword evidence="3" id="KW-0539">Nucleus</keyword>
<sequence length="2518" mass="275590">MSDSMDVSMDRIVEGAHQLLQSIHPSQPESRDNRCLSDMIRETRKMVEDYENFKEPTEEVLLNAERIIGGNKGETTSSLRSYMGLGEDLRLNAPTSKDANADAAPACSLEVELRDVLKQSVFEVMMSAFGSVTERHETLIEAHAREEWRMIKEGAAAETRETGGATDAAAGFVDVSGCARNPLGRAILELAKSSTGGLSEESEEVLHSLYNSESECDPFRLALFAVLSGIRISNGTEDLDNILCSGLDDIFWFRLSQIRTIDTTSASTLSRSSLSVGELRKILLSIGSSEQQSLNETLMDPSIMHHLQASGSDGFLWFKAFALLGLYENAVERIFYSASSLFPAAFHVLVALNQLELLNEIPVQTNPSFGSAFVESTVALESIEVNFPRAVIIYVDSLRLSCHYLPSASLLECILYLSLLKTYPDPEKQYSCMFHAETAKMLLESGEYEACLKLLYQEGLDPSSQRTGLLLYLQSHLEDLWPILGKTLEEKGELEEALKVYAFVRHRENTIRTMKAILARAFHQGLNVHRLLQIEQRVQQALRMSAGSSSRLGDVSWLSGGGLAQESLGLFIHTLHFLQLCDEDMPQARTLLSNAKLVPLKAEEISSCIDFVRSHAVDLKNILPALVPKLRAYFQENFSRIAAAPLGASLTTNDELKMDLTVFLEWATRLPDAVMTEKIREHLRPLQKLANMGQLYLFVVIVCFCQTSVLASVTLNVPNVLLPYNIDRPINFTLNATEGCFTWTSSRPDIALITALDPLGPHGCSHEARVSAVTRLDARAKATVTAHDPVSGISLSCSVVVDRIHSLGLFVNTKELYLEETPETIHIIAFDKFGNYFNTLGDLPFEWTLEASSEEQGDKAEAVLRFLRLSESTYDAPDEIKDLESRGMRGHIALVEGIQMGTGTVRVRIAKEEYRNVAPESMTLSVMADLQLEPGLSFILPSSTVTFHLFQRKRGVRTLLPLPSPAYTFSLSDPEIVELKDNTATARKLGLTTVTVTAATPPYPDASAAVNVVQPAYLTVIALPHKTWTLVKGWHYELTAQVNDQNGHQITITDDVHVNIKVPEDLFHVNWRASNGTVLTGKAIKVGTKEVFSTLASYPSLDTRSTMEVVDPIRIFPRLTVFPCQDQPFHYELKMIATGGDQRYTFGSSSFDLVTVLNPTEGILEITAGDKPRQGTVNGYDQDSTPCMRSPGFSSLEVAYLPSTKASLNAETTIAAFEPLQLLHKGDVILAVGSSYQLHFVGGPRPWPKNPSNHYKHVNGSSDALRVVRVQNAESGDVHSFHIEILCSRVTLGNDEAAKEIPTFVDVRVGNYPSPSLPYPAEAELRIPIVCAAPADVTLIPLTTRPELEPGVPSCPEEHPLYSCLSTERVTLTTSVQDIMGRPLVNFTSIHLTWRVKGEGTLLEDGPGRAIFDSRGRDGSPTVSVEVESYSDVILRQWRVPVPAHAFSRRYPGSQEGRRSIQSEVTLHLVPPAHLSVTQITLLNHPEHMKQATVADGSGHFFFKLTQPPPLDGRRLVHATIEGRTVTLSPLQEGQATLTPIDLCLASSQLRPVEVIVTSLRLIEAEVPSKVAVNNAIHAQVRIYNALGEVIPDEILRILKIGVDLKEHQHLTLEERKGNSLLLRGGSIGEGSVAFKAEWKPQGHIMSRAYTVQVYGPLQIRPRNITLIPGASRQVSVKGGPLPSLLTDSPAPEFSVGNVTVAGVNDIGLVTASHIGSTSLTAMVRGMEGKERVTYSKEEAHVRVVKLSEIQIVVPASYLQVGRVTSAYIQGLDDSENPFAFGTATPPLVVRWETSSASALEVLDTDGGSNLVSVRLRAKESAKRVTLRVSVRPSIASSDPQKEQTVGNSALYAKVDLILFPAATVQQAIHFGCSGQALYVTPNTRLMLTSNRDREAKAVSYRLGGKPSGVNLTSNGLLTTGPDTLQATIHLTVKEEFDLDQNSVIQLFVQSYSYVLVQPPSMSLRYKDESIPHGSHFLPIGVSLDFTASFHSREGVPFAALPPGVLKYRASRTDLVEIRHKLHDNEYVIQLRGVARGETMLKIYDADAVKKVAYLHLVSAEAIFPADTRIHLGQVVCLSSPLLTSNGHVGLWDSAGGPIRVDPSAGIAHADAIGRAKVTYSVGPDATVTKDMEVIPLGAVRVLPPSHGTRVTLAAEVDLFVQVAPSNGSLSAEKNILGESCCVDCIASFAPKPPFTCRGRVKESHLLFTDVLEASPMFNHRLGRWMCRLLPKTETFPAGIKLEKAEVLLWTVIESRSGQPEIASESISLSLYPPYMVFNTELVFTAPYQFVPLNVTGSAEVVHSLRITASRQDEVEIGIIEKNPASEFSWSIPVSLLADYWLTDPLMGRPLTLTLESPLTGQTVTVPLKVSMTTTDREMLQMCSLKRPWWNSQYVSLLSVVLVSAVVGYAIKALLLRPVTQVYRPPQQPRTPTPQGAAPFAHTSLNQTAFASPANVTSLFSYSSPTGGTPPQQVTSLTPPTGASGGDNSPSPANRRYQGGLPLNSPPPSYGGNYWSRN</sequence>
<evidence type="ECO:0000259" key="11">
    <source>
        <dbReference type="Pfam" id="PF24902"/>
    </source>
</evidence>
<dbReference type="EMBL" id="OB660566">
    <property type="protein sequence ID" value="CAD7225415.1"/>
    <property type="molecule type" value="Genomic_DNA"/>
</dbReference>
<dbReference type="InterPro" id="IPR045197">
    <property type="entry name" value="NUP210-like"/>
</dbReference>
<feature type="transmembrane region" description="Helical" evidence="5">
    <location>
        <begin position="2394"/>
        <end position="2415"/>
    </location>
</feature>
<keyword evidence="5" id="KW-1133">Transmembrane helix</keyword>
<dbReference type="Pfam" id="PF24902">
    <property type="entry name" value="Ig_NUP210_9th"/>
    <property type="match status" value="1"/>
</dbReference>
<dbReference type="InterPro" id="IPR055094">
    <property type="entry name" value="NUP210_Ig15"/>
</dbReference>
<protein>
    <submittedName>
        <fullName evidence="15">Uncharacterized protein</fullName>
    </submittedName>
</protein>
<feature type="domain" description="NUP210 Ig-like" evidence="7">
    <location>
        <begin position="1975"/>
        <end position="2057"/>
    </location>
</feature>
<feature type="domain" description="NUP210 C-terminal Ig-like" evidence="6">
    <location>
        <begin position="2173"/>
        <end position="2304"/>
    </location>
</feature>
<dbReference type="Pfam" id="PF26181">
    <property type="entry name" value="Ig_NUP210_13th"/>
    <property type="match status" value="1"/>
</dbReference>
<dbReference type="InterPro" id="IPR056897">
    <property type="entry name" value="Ig_NUP210_4th"/>
</dbReference>
<dbReference type="GO" id="GO:0017056">
    <property type="term" value="F:structural constituent of nuclear pore"/>
    <property type="evidence" value="ECO:0007669"/>
    <property type="project" value="InterPro"/>
</dbReference>
<dbReference type="InterPro" id="IPR058779">
    <property type="entry name" value="Ig_NUP210_13th"/>
</dbReference>
<evidence type="ECO:0000259" key="14">
    <source>
        <dbReference type="Pfam" id="PF26181"/>
    </source>
</evidence>
<organism evidence="15">
    <name type="scientific">Cyprideis torosa</name>
    <dbReference type="NCBI Taxonomy" id="163714"/>
    <lineage>
        <taxon>Eukaryota</taxon>
        <taxon>Metazoa</taxon>
        <taxon>Ecdysozoa</taxon>
        <taxon>Arthropoda</taxon>
        <taxon>Crustacea</taxon>
        <taxon>Oligostraca</taxon>
        <taxon>Ostracoda</taxon>
        <taxon>Podocopa</taxon>
        <taxon>Podocopida</taxon>
        <taxon>Cytherocopina</taxon>
        <taxon>Cytheroidea</taxon>
        <taxon>Cytherideidae</taxon>
        <taxon>Cyprideis</taxon>
    </lineage>
</organism>
<gene>
    <name evidence="15" type="ORF">CTOB1V02_LOCUS3357</name>
</gene>
<dbReference type="InterPro" id="IPR055099">
    <property type="entry name" value="Ig_NUP210_7th"/>
</dbReference>
<accession>A0A7R8ZN11</accession>